<evidence type="ECO:0000313" key="3">
    <source>
        <dbReference type="Proteomes" id="UP000643403"/>
    </source>
</evidence>
<dbReference type="Proteomes" id="UP000643403">
    <property type="component" value="Unassembled WGS sequence"/>
</dbReference>
<gene>
    <name evidence="2" type="ORF">GCM10008101_03010</name>
</gene>
<sequence>MTKRPPWPAATLASPLLFLALQGCATPMPPSDARPTYPPPGHFPPTLNRVADGPLRFWQHNFGAYCFSTWGCRVRYGSMLVVDHSPDEWQRPLEDAVGDFRARMRGGYIGLRNFEGPVVLEWQDAKRNPLHMELDLGTIFADGLIRHRVPLDEIRRDSSVGNPDIIVEINDRTVRLYMRAHIPLEKPRDPGNRYSNFVDENVLVLEQIL</sequence>
<feature type="chain" id="PRO_5045553880" evidence="1">
    <location>
        <begin position="26"/>
        <end position="209"/>
    </location>
</feature>
<dbReference type="EMBL" id="BMXY01000001">
    <property type="protein sequence ID" value="GGZ53271.1"/>
    <property type="molecule type" value="Genomic_DNA"/>
</dbReference>
<keyword evidence="1" id="KW-0732">Signal</keyword>
<feature type="signal peptide" evidence="1">
    <location>
        <begin position="1"/>
        <end position="25"/>
    </location>
</feature>
<proteinExistence type="predicted"/>
<evidence type="ECO:0000256" key="1">
    <source>
        <dbReference type="SAM" id="SignalP"/>
    </source>
</evidence>
<protein>
    <submittedName>
        <fullName evidence="2">Uncharacterized protein</fullName>
    </submittedName>
</protein>
<dbReference type="RefSeq" id="WP_189446562.1">
    <property type="nucleotide sequence ID" value="NZ_BMXY01000001.1"/>
</dbReference>
<organism evidence="2 3">
    <name type="scientific">Cognatilysobacter xinjiangensis</name>
    <dbReference type="NCBI Taxonomy" id="546892"/>
    <lineage>
        <taxon>Bacteria</taxon>
        <taxon>Pseudomonadati</taxon>
        <taxon>Pseudomonadota</taxon>
        <taxon>Gammaproteobacteria</taxon>
        <taxon>Lysobacterales</taxon>
        <taxon>Lysobacteraceae</taxon>
        <taxon>Cognatilysobacter</taxon>
    </lineage>
</organism>
<name>A0ABQ3BPA5_9GAMM</name>
<evidence type="ECO:0000313" key="2">
    <source>
        <dbReference type="EMBL" id="GGZ53271.1"/>
    </source>
</evidence>
<accession>A0ABQ3BPA5</accession>
<dbReference type="PROSITE" id="PS51257">
    <property type="entry name" value="PROKAR_LIPOPROTEIN"/>
    <property type="match status" value="1"/>
</dbReference>
<keyword evidence="3" id="KW-1185">Reference proteome</keyword>
<reference evidence="3" key="1">
    <citation type="journal article" date="2019" name="Int. J. Syst. Evol. Microbiol.">
        <title>The Global Catalogue of Microorganisms (GCM) 10K type strain sequencing project: providing services to taxonomists for standard genome sequencing and annotation.</title>
        <authorList>
            <consortium name="The Broad Institute Genomics Platform"/>
            <consortium name="The Broad Institute Genome Sequencing Center for Infectious Disease"/>
            <person name="Wu L."/>
            <person name="Ma J."/>
        </authorList>
    </citation>
    <scope>NUCLEOTIDE SEQUENCE [LARGE SCALE GENOMIC DNA]</scope>
    <source>
        <strain evidence="3">KCTC 22558</strain>
    </source>
</reference>
<comment type="caution">
    <text evidence="2">The sequence shown here is derived from an EMBL/GenBank/DDBJ whole genome shotgun (WGS) entry which is preliminary data.</text>
</comment>